<proteinExistence type="predicted"/>
<accession>A0A6C0KS84</accession>
<sequence length="67" mass="7698">MLTCAIVEDYLKMHNGKNLSLRTLHRDLKISRAKIIRLISSSKHIVAVKPLDVGSRAYFLHVYTYKA</sequence>
<organism evidence="1">
    <name type="scientific">viral metagenome</name>
    <dbReference type="NCBI Taxonomy" id="1070528"/>
    <lineage>
        <taxon>unclassified sequences</taxon>
        <taxon>metagenomes</taxon>
        <taxon>organismal metagenomes</taxon>
    </lineage>
</organism>
<reference evidence="1" key="1">
    <citation type="journal article" date="2020" name="Nature">
        <title>Giant virus diversity and host interactions through global metagenomics.</title>
        <authorList>
            <person name="Schulz F."/>
            <person name="Roux S."/>
            <person name="Paez-Espino D."/>
            <person name="Jungbluth S."/>
            <person name="Walsh D.A."/>
            <person name="Denef V.J."/>
            <person name="McMahon K.D."/>
            <person name="Konstantinidis K.T."/>
            <person name="Eloe-Fadrosh E.A."/>
            <person name="Kyrpides N.C."/>
            <person name="Woyke T."/>
        </authorList>
    </citation>
    <scope>NUCLEOTIDE SEQUENCE</scope>
    <source>
        <strain evidence="1">GVMAG-S-3300013014-113</strain>
    </source>
</reference>
<name>A0A6C0KS84_9ZZZZ</name>
<dbReference type="EMBL" id="MN740953">
    <property type="protein sequence ID" value="QHU19600.1"/>
    <property type="molecule type" value="Genomic_DNA"/>
</dbReference>
<evidence type="ECO:0000313" key="1">
    <source>
        <dbReference type="EMBL" id="QHU19600.1"/>
    </source>
</evidence>
<dbReference type="AlphaFoldDB" id="A0A6C0KS84"/>
<protein>
    <submittedName>
        <fullName evidence="1">Uncharacterized protein</fullName>
    </submittedName>
</protein>